<keyword evidence="2" id="KW-1185">Reference proteome</keyword>
<dbReference type="EMBL" id="VDMD01000008">
    <property type="protein sequence ID" value="TRM63852.1"/>
    <property type="molecule type" value="Genomic_DNA"/>
</dbReference>
<protein>
    <submittedName>
        <fullName evidence="1">Uncharacterized protein</fullName>
    </submittedName>
</protein>
<feature type="non-terminal residue" evidence="1">
    <location>
        <position position="119"/>
    </location>
</feature>
<name>A0A550CGB5_9AGAR</name>
<organism evidence="1 2">
    <name type="scientific">Schizophyllum amplum</name>
    <dbReference type="NCBI Taxonomy" id="97359"/>
    <lineage>
        <taxon>Eukaryota</taxon>
        <taxon>Fungi</taxon>
        <taxon>Dikarya</taxon>
        <taxon>Basidiomycota</taxon>
        <taxon>Agaricomycotina</taxon>
        <taxon>Agaricomycetes</taxon>
        <taxon>Agaricomycetidae</taxon>
        <taxon>Agaricales</taxon>
        <taxon>Schizophyllaceae</taxon>
        <taxon>Schizophyllum</taxon>
    </lineage>
</organism>
<sequence>MCMWYARMVFECLRHFAGSPTAVPGPAYDRAGRFALLPMPLVRADGSLQLQWTQGRTLEEMADHFVMLVMHQPITRGGEGLTDDVKAIRDEFIEEYRQYAEIRIPPLSELQMYIASLLR</sequence>
<dbReference type="AlphaFoldDB" id="A0A550CGB5"/>
<reference evidence="1 2" key="1">
    <citation type="journal article" date="2019" name="New Phytol.">
        <title>Comparative genomics reveals unique wood-decay strategies and fruiting body development in the Schizophyllaceae.</title>
        <authorList>
            <person name="Almasi E."/>
            <person name="Sahu N."/>
            <person name="Krizsan K."/>
            <person name="Balint B."/>
            <person name="Kovacs G.M."/>
            <person name="Kiss B."/>
            <person name="Cseklye J."/>
            <person name="Drula E."/>
            <person name="Henrissat B."/>
            <person name="Nagy I."/>
            <person name="Chovatia M."/>
            <person name="Adam C."/>
            <person name="LaButti K."/>
            <person name="Lipzen A."/>
            <person name="Riley R."/>
            <person name="Grigoriev I.V."/>
            <person name="Nagy L.G."/>
        </authorList>
    </citation>
    <scope>NUCLEOTIDE SEQUENCE [LARGE SCALE GENOMIC DNA]</scope>
    <source>
        <strain evidence="1 2">NL-1724</strain>
    </source>
</reference>
<evidence type="ECO:0000313" key="2">
    <source>
        <dbReference type="Proteomes" id="UP000320762"/>
    </source>
</evidence>
<proteinExistence type="predicted"/>
<dbReference type="Proteomes" id="UP000320762">
    <property type="component" value="Unassembled WGS sequence"/>
</dbReference>
<evidence type="ECO:0000313" key="1">
    <source>
        <dbReference type="EMBL" id="TRM63852.1"/>
    </source>
</evidence>
<accession>A0A550CGB5</accession>
<gene>
    <name evidence="1" type="ORF">BD626DRAFT_492897</name>
</gene>
<comment type="caution">
    <text evidence="1">The sequence shown here is derived from an EMBL/GenBank/DDBJ whole genome shotgun (WGS) entry which is preliminary data.</text>
</comment>